<feature type="region of interest" description="Disordered" evidence="8">
    <location>
        <begin position="350"/>
        <end position="383"/>
    </location>
</feature>
<gene>
    <name evidence="10" type="ORF">V5N11_033428</name>
</gene>
<feature type="region of interest" description="Disordered" evidence="8">
    <location>
        <begin position="395"/>
        <end position="425"/>
    </location>
</feature>
<reference evidence="10 11" key="1">
    <citation type="submission" date="2024-04" db="EMBL/GenBank/DDBJ databases">
        <title>Genome assembly C_amara_ONT_v2.</title>
        <authorList>
            <person name="Yant L."/>
            <person name="Moore C."/>
            <person name="Slenker M."/>
        </authorList>
    </citation>
    <scope>NUCLEOTIDE SEQUENCE [LARGE SCALE GENOMIC DNA]</scope>
    <source>
        <tissue evidence="10">Leaf</tissue>
    </source>
</reference>
<evidence type="ECO:0000256" key="2">
    <source>
        <dbReference type="ARBA" id="ARBA00010386"/>
    </source>
</evidence>
<accession>A0ABD1AA32</accession>
<dbReference type="AlphaFoldDB" id="A0ABD1AA32"/>
<feature type="compositionally biased region" description="Basic and acidic residues" evidence="8">
    <location>
        <begin position="130"/>
        <end position="139"/>
    </location>
</feature>
<feature type="compositionally biased region" description="Basic and acidic residues" evidence="8">
    <location>
        <begin position="176"/>
        <end position="186"/>
    </location>
</feature>
<comment type="subcellular location">
    <subcellularLocation>
        <location evidence="1">Nucleus</location>
    </subcellularLocation>
</comment>
<keyword evidence="3" id="KW-0507">mRNA processing</keyword>
<dbReference type="EMBL" id="JBANAX010000555">
    <property type="protein sequence ID" value="KAL1203569.1"/>
    <property type="molecule type" value="Genomic_DNA"/>
</dbReference>
<feature type="compositionally biased region" description="Basic and acidic residues" evidence="8">
    <location>
        <begin position="412"/>
        <end position="425"/>
    </location>
</feature>
<dbReference type="GO" id="GO:0008380">
    <property type="term" value="P:RNA splicing"/>
    <property type="evidence" value="ECO:0007669"/>
    <property type="project" value="UniProtKB-KW"/>
</dbReference>
<evidence type="ECO:0000256" key="5">
    <source>
        <dbReference type="ARBA" id="ARBA00023163"/>
    </source>
</evidence>
<dbReference type="PANTHER" id="PTHR12707">
    <property type="entry name" value="PINN"/>
    <property type="match status" value="1"/>
</dbReference>
<keyword evidence="6" id="KW-0508">mRNA splicing</keyword>
<dbReference type="InterPro" id="IPR039853">
    <property type="entry name" value="Pinin"/>
</dbReference>
<sequence>MGDTALEKTAAELRHEIDELQRQQREISERLRDPRGLRRGGFSGAVPRNQGRRVFTRPAERNDVEDEPPAKRRLSSAVVKVDGDDVVSKDEEMPVDGNGTQVLVGENGSSDQSDKKLSSQHRGSWSQRNADQRGTKKGFDAIALPEPSPRVLPKNEDPKLVNRNRRMLGNLLGTLEKFRKEDKQRSGTDAYARRSAALQRAEEKAREESEQLRLQERENLSEKRRRDLTLRARVGAKAEQKKLELLFLQWSEHQKKLSNFIRTKAEPRIYYALVKPLEEDTTEVEQQKEQTFLEWKAARRQEVSEYQKEIEEQYLGNVEKELERWQNARKARKANNEAMNLQETMDKELETHRMEHGPKKRKIPGGGGDEEEEDEVEDINGGEDEMIMDDLLEEGGDGNIKEANDAAEAVEEDIKHEVEEEVVKS</sequence>
<evidence type="ECO:0000256" key="1">
    <source>
        <dbReference type="ARBA" id="ARBA00004123"/>
    </source>
</evidence>
<name>A0ABD1AA32_CARAN</name>
<evidence type="ECO:0000313" key="10">
    <source>
        <dbReference type="EMBL" id="KAL1203569.1"/>
    </source>
</evidence>
<feature type="compositionally biased region" description="Basic and acidic residues" evidence="8">
    <location>
        <begin position="81"/>
        <end position="92"/>
    </location>
</feature>
<evidence type="ECO:0000256" key="7">
    <source>
        <dbReference type="ARBA" id="ARBA00023242"/>
    </source>
</evidence>
<dbReference type="GO" id="GO:0005634">
    <property type="term" value="C:nucleus"/>
    <property type="evidence" value="ECO:0007669"/>
    <property type="project" value="UniProtKB-SubCell"/>
</dbReference>
<dbReference type="InterPro" id="IPR006786">
    <property type="entry name" value="Pinin_SDK_MemA"/>
</dbReference>
<keyword evidence="5" id="KW-0804">Transcription</keyword>
<protein>
    <recommendedName>
        <fullName evidence="9">Pinin/SDK/MemA protein domain-containing protein</fullName>
    </recommendedName>
</protein>
<evidence type="ECO:0000256" key="4">
    <source>
        <dbReference type="ARBA" id="ARBA00023015"/>
    </source>
</evidence>
<keyword evidence="11" id="KW-1185">Reference proteome</keyword>
<feature type="compositionally biased region" description="Acidic residues" evidence="8">
    <location>
        <begin position="368"/>
        <end position="383"/>
    </location>
</feature>
<proteinExistence type="inferred from homology"/>
<evidence type="ECO:0000256" key="8">
    <source>
        <dbReference type="SAM" id="MobiDB-lite"/>
    </source>
</evidence>
<keyword evidence="4" id="KW-0805">Transcription regulation</keyword>
<feature type="compositionally biased region" description="Basic and acidic residues" evidence="8">
    <location>
        <begin position="200"/>
        <end position="218"/>
    </location>
</feature>
<dbReference type="PANTHER" id="PTHR12707:SF0">
    <property type="entry name" value="PININ"/>
    <property type="match status" value="1"/>
</dbReference>
<evidence type="ECO:0000313" key="11">
    <source>
        <dbReference type="Proteomes" id="UP001558713"/>
    </source>
</evidence>
<dbReference type="GO" id="GO:0006397">
    <property type="term" value="P:mRNA processing"/>
    <property type="evidence" value="ECO:0007669"/>
    <property type="project" value="UniProtKB-KW"/>
</dbReference>
<organism evidence="10 11">
    <name type="scientific">Cardamine amara subsp. amara</name>
    <dbReference type="NCBI Taxonomy" id="228776"/>
    <lineage>
        <taxon>Eukaryota</taxon>
        <taxon>Viridiplantae</taxon>
        <taxon>Streptophyta</taxon>
        <taxon>Embryophyta</taxon>
        <taxon>Tracheophyta</taxon>
        <taxon>Spermatophyta</taxon>
        <taxon>Magnoliopsida</taxon>
        <taxon>eudicotyledons</taxon>
        <taxon>Gunneridae</taxon>
        <taxon>Pentapetalae</taxon>
        <taxon>rosids</taxon>
        <taxon>malvids</taxon>
        <taxon>Brassicales</taxon>
        <taxon>Brassicaceae</taxon>
        <taxon>Cardamineae</taxon>
        <taxon>Cardamine</taxon>
    </lineage>
</organism>
<comment type="caution">
    <text evidence="10">The sequence shown here is derived from an EMBL/GenBank/DDBJ whole genome shotgun (WGS) entry which is preliminary data.</text>
</comment>
<comment type="similarity">
    <text evidence="2">Belongs to the pinin family.</text>
</comment>
<feature type="compositionally biased region" description="Basic and acidic residues" evidence="8">
    <location>
        <begin position="17"/>
        <end position="36"/>
    </location>
</feature>
<evidence type="ECO:0000256" key="6">
    <source>
        <dbReference type="ARBA" id="ARBA00023187"/>
    </source>
</evidence>
<dbReference type="Proteomes" id="UP001558713">
    <property type="component" value="Unassembled WGS sequence"/>
</dbReference>
<feature type="domain" description="Pinin/SDK/MemA protein" evidence="9">
    <location>
        <begin position="161"/>
        <end position="289"/>
    </location>
</feature>
<dbReference type="Pfam" id="PF04696">
    <property type="entry name" value="Pinin_SDK_memA"/>
    <property type="match status" value="1"/>
</dbReference>
<evidence type="ECO:0000259" key="9">
    <source>
        <dbReference type="Pfam" id="PF04696"/>
    </source>
</evidence>
<feature type="region of interest" description="Disordered" evidence="8">
    <location>
        <begin position="17"/>
        <end position="218"/>
    </location>
</feature>
<keyword evidence="7" id="KW-0539">Nucleus</keyword>
<evidence type="ECO:0000256" key="3">
    <source>
        <dbReference type="ARBA" id="ARBA00022664"/>
    </source>
</evidence>